<reference evidence="2" key="1">
    <citation type="submission" date="2023-07" db="EMBL/GenBank/DDBJ databases">
        <title>Comparative genomics of clinical Stenotrophomonas maltophilia isolates reveals regions of diversity which correlate with colonization and persistence in vivo.</title>
        <authorList>
            <person name="Mcdaniel M.S."/>
            <person name="Swords W.E."/>
            <person name="Sumpter N.A."/>
            <person name="Lindgren N.R."/>
            <person name="Billiot C.E."/>
        </authorList>
    </citation>
    <scope>NUCLEOTIDE SEQUENCE</scope>
    <source>
        <strain evidence="2">Ism4</strain>
    </source>
</reference>
<dbReference type="Proteomes" id="UP001251948">
    <property type="component" value="Unassembled WGS sequence"/>
</dbReference>
<proteinExistence type="predicted"/>
<dbReference type="AlphaFoldDB" id="A0AAJ2JFL2"/>
<protein>
    <submittedName>
        <fullName evidence="2">Uncharacterized protein</fullName>
    </submittedName>
</protein>
<organism evidence="2 3">
    <name type="scientific">Stenotrophomonas maltophilia</name>
    <name type="common">Pseudomonas maltophilia</name>
    <name type="synonym">Xanthomonas maltophilia</name>
    <dbReference type="NCBI Taxonomy" id="40324"/>
    <lineage>
        <taxon>Bacteria</taxon>
        <taxon>Pseudomonadati</taxon>
        <taxon>Pseudomonadota</taxon>
        <taxon>Gammaproteobacteria</taxon>
        <taxon>Lysobacterales</taxon>
        <taxon>Lysobacteraceae</taxon>
        <taxon>Stenotrophomonas</taxon>
        <taxon>Stenotrophomonas maltophilia group</taxon>
    </lineage>
</organism>
<evidence type="ECO:0000313" key="3">
    <source>
        <dbReference type="Proteomes" id="UP001251948"/>
    </source>
</evidence>
<dbReference type="EMBL" id="JAVSKO010000005">
    <property type="protein sequence ID" value="MDT3468924.1"/>
    <property type="molecule type" value="Genomic_DNA"/>
</dbReference>
<name>A0AAJ2JFL2_STEMA</name>
<sequence length="63" mass="6871">MEFPKMIYLGGDLAAEWRIVADEAEQASAAKEGFYPHGEGKKAAAEPSDDQPKRRGRPPKAAQ</sequence>
<evidence type="ECO:0000256" key="1">
    <source>
        <dbReference type="SAM" id="MobiDB-lite"/>
    </source>
</evidence>
<feature type="compositionally biased region" description="Basic residues" evidence="1">
    <location>
        <begin position="54"/>
        <end position="63"/>
    </location>
</feature>
<accession>A0AAJ2JFL2</accession>
<gene>
    <name evidence="2" type="ORF">ROV92_13120</name>
</gene>
<evidence type="ECO:0000313" key="2">
    <source>
        <dbReference type="EMBL" id="MDT3468924.1"/>
    </source>
</evidence>
<comment type="caution">
    <text evidence="2">The sequence shown here is derived from an EMBL/GenBank/DDBJ whole genome shotgun (WGS) entry which is preliminary data.</text>
</comment>
<dbReference type="RefSeq" id="WP_312562652.1">
    <property type="nucleotide sequence ID" value="NZ_JAVSKO010000005.1"/>
</dbReference>
<feature type="region of interest" description="Disordered" evidence="1">
    <location>
        <begin position="25"/>
        <end position="63"/>
    </location>
</feature>